<keyword evidence="1 8" id="KW-0963">Cytoplasm</keyword>
<dbReference type="EC" id="2.7.7.77" evidence="8"/>
<accession>M1XSJ8</accession>
<feature type="binding site" evidence="8">
    <location>
        <position position="102"/>
    </location>
    <ligand>
        <name>GTP</name>
        <dbReference type="ChEBI" id="CHEBI:37565"/>
    </ligand>
</feature>
<comment type="subcellular location">
    <subcellularLocation>
        <location evidence="8">Cytoplasm</location>
    </subcellularLocation>
</comment>
<sequence length="202" mass="21841">MDARSGVIVAGGRSVRMGGTEKTVVDVAGTPLIRRVADRLCAATDELVINCREDQRDSIAGALDGLDPRFAVDEVPDRGPVAGIETGLEAAETEYSVVVAADMPFLDPDLLSYLFERAADHEAAVPRPGEWFEPLHAVYRAAPSIEACERALEVEDPRIIEPLSTLDRVVVDRDDLLAHGSLDSFESVDTPDDVEWATSRLG</sequence>
<comment type="similarity">
    <text evidence="8">Belongs to the MobA family.</text>
</comment>
<evidence type="ECO:0000256" key="2">
    <source>
        <dbReference type="ARBA" id="ARBA00022679"/>
    </source>
</evidence>
<organism evidence="10 11">
    <name type="scientific">Natronomonas moolapensis (strain DSM 18674 / CECT 7526 / JCM 14361 / 8.8.11)</name>
    <dbReference type="NCBI Taxonomy" id="268739"/>
    <lineage>
        <taxon>Archaea</taxon>
        <taxon>Methanobacteriati</taxon>
        <taxon>Methanobacteriota</taxon>
        <taxon>Stenosarchaea group</taxon>
        <taxon>Halobacteria</taxon>
        <taxon>Halobacteriales</taxon>
        <taxon>Natronomonadaceae</taxon>
        <taxon>Natronomonas</taxon>
    </lineage>
</organism>
<evidence type="ECO:0000259" key="9">
    <source>
        <dbReference type="Pfam" id="PF12804"/>
    </source>
</evidence>
<evidence type="ECO:0000313" key="11">
    <source>
        <dbReference type="Proteomes" id="UP000011867"/>
    </source>
</evidence>
<dbReference type="CDD" id="cd02503">
    <property type="entry name" value="MobA"/>
    <property type="match status" value="1"/>
</dbReference>
<evidence type="ECO:0000256" key="8">
    <source>
        <dbReference type="HAMAP-Rule" id="MF_00316"/>
    </source>
</evidence>
<dbReference type="GO" id="GO:0006777">
    <property type="term" value="P:Mo-molybdopterin cofactor biosynthetic process"/>
    <property type="evidence" value="ECO:0007669"/>
    <property type="project" value="UniProtKB-KW"/>
</dbReference>
<dbReference type="HAMAP" id="MF_00316">
    <property type="entry name" value="MobA"/>
    <property type="match status" value="1"/>
</dbReference>
<reference evidence="10 11" key="1">
    <citation type="journal article" date="2013" name="Genome Announc.">
        <title>Genome of the haloarchaeon Natronomonas moolapensis, a neutrophilic member of a previously haloalkaliphilic genus.</title>
        <authorList>
            <person name="Dyall-Smith M.L."/>
            <person name="Pfeiffer F."/>
            <person name="Oberwinkler T."/>
            <person name="Klee K."/>
            <person name="Rampp M."/>
            <person name="Palm P."/>
            <person name="Gross K."/>
            <person name="Schuster S.C."/>
            <person name="Oesterhelt D."/>
        </authorList>
    </citation>
    <scope>NUCLEOTIDE SEQUENCE [LARGE SCALE GENOMIC DNA]</scope>
    <source>
        <strain evidence="11">DSM 18674 / JCM 14361 / 8.8.11</strain>
    </source>
</reference>
<dbReference type="PANTHER" id="PTHR19136:SF81">
    <property type="entry name" value="MOLYBDENUM COFACTOR GUANYLYLTRANSFERASE"/>
    <property type="match status" value="1"/>
</dbReference>
<keyword evidence="10" id="KW-0548">Nucleotidyltransferase</keyword>
<dbReference type="GeneID" id="14651743"/>
<comment type="catalytic activity">
    <reaction evidence="8">
        <text>Mo-molybdopterin + GTP + H(+) = Mo-molybdopterin guanine dinucleotide + diphosphate</text>
        <dbReference type="Rhea" id="RHEA:34243"/>
        <dbReference type="ChEBI" id="CHEBI:15378"/>
        <dbReference type="ChEBI" id="CHEBI:33019"/>
        <dbReference type="ChEBI" id="CHEBI:37565"/>
        <dbReference type="ChEBI" id="CHEBI:71302"/>
        <dbReference type="ChEBI" id="CHEBI:71310"/>
        <dbReference type="EC" id="2.7.7.77"/>
    </reaction>
</comment>
<dbReference type="Proteomes" id="UP000011867">
    <property type="component" value="Chromosome"/>
</dbReference>
<evidence type="ECO:0000256" key="1">
    <source>
        <dbReference type="ARBA" id="ARBA00022490"/>
    </source>
</evidence>
<proteinExistence type="inferred from homology"/>
<dbReference type="GO" id="GO:0061603">
    <property type="term" value="F:molybdenum cofactor guanylyltransferase activity"/>
    <property type="evidence" value="ECO:0007669"/>
    <property type="project" value="UniProtKB-EC"/>
</dbReference>
<dbReference type="KEGG" id="nmo:Nmlp_3179"/>
<feature type="binding site" evidence="8">
    <location>
        <position position="50"/>
    </location>
    <ligand>
        <name>GTP</name>
        <dbReference type="ChEBI" id="CHEBI:37565"/>
    </ligand>
</feature>
<protein>
    <recommendedName>
        <fullName evidence="8">Probable molybdenum cofactor guanylyltransferase</fullName>
        <shortName evidence="8">MoCo guanylyltransferase</shortName>
        <ecNumber evidence="8">2.7.7.77</ecNumber>
    </recommendedName>
    <alternativeName>
        <fullName evidence="8">GTP:molybdopterin guanylyltransferase</fullName>
    </alternativeName>
    <alternativeName>
        <fullName evidence="8">Mo-MPT guanylyltransferase</fullName>
    </alternativeName>
    <alternativeName>
        <fullName evidence="8">Molybdopterin guanylyltransferase</fullName>
    </alternativeName>
    <alternativeName>
        <fullName evidence="8">Molybdopterin-guanine dinucleotide synthase</fullName>
        <shortName evidence="8">MGD synthase</shortName>
    </alternativeName>
</protein>
<dbReference type="eggNOG" id="arCOG01872">
    <property type="taxonomic scope" value="Archaea"/>
</dbReference>
<evidence type="ECO:0000256" key="4">
    <source>
        <dbReference type="ARBA" id="ARBA00022741"/>
    </source>
</evidence>
<keyword evidence="7 8" id="KW-0501">Molybdenum cofactor biosynthesis</keyword>
<comment type="domain">
    <text evidence="8">The N-terminal domain determines nucleotide recognition and specific binding, while the C-terminal domain determines the specific binding to the target protein.</text>
</comment>
<evidence type="ECO:0000256" key="3">
    <source>
        <dbReference type="ARBA" id="ARBA00022723"/>
    </source>
</evidence>
<dbReference type="HOGENOM" id="CLU_055597_2_1_2"/>
<comment type="function">
    <text evidence="8">Transfers a GMP moiety from GTP to Mo-molybdopterin (Mo-MPT) cofactor (Moco or molybdenum cofactor) to form Mo-molybdopterin guanine dinucleotide (Mo-MGD) cofactor.</text>
</comment>
<evidence type="ECO:0000256" key="7">
    <source>
        <dbReference type="ARBA" id="ARBA00023150"/>
    </source>
</evidence>
<dbReference type="GO" id="GO:0005525">
    <property type="term" value="F:GTP binding"/>
    <property type="evidence" value="ECO:0007669"/>
    <property type="project" value="UniProtKB-UniRule"/>
</dbReference>
<keyword evidence="2 8" id="KW-0808">Transferase</keyword>
<keyword evidence="4 8" id="KW-0547">Nucleotide-binding</keyword>
<dbReference type="Gene3D" id="3.90.550.10">
    <property type="entry name" value="Spore Coat Polysaccharide Biosynthesis Protein SpsA, Chain A"/>
    <property type="match status" value="1"/>
</dbReference>
<dbReference type="GO" id="GO:0046872">
    <property type="term" value="F:metal ion binding"/>
    <property type="evidence" value="ECO:0007669"/>
    <property type="project" value="UniProtKB-KW"/>
</dbReference>
<keyword evidence="3 8" id="KW-0479">Metal-binding</keyword>
<keyword evidence="5 8" id="KW-0460">Magnesium</keyword>
<feature type="binding site" evidence="8">
    <location>
        <position position="102"/>
    </location>
    <ligand>
        <name>Mg(2+)</name>
        <dbReference type="ChEBI" id="CHEBI:18420"/>
    </ligand>
</feature>
<dbReference type="PANTHER" id="PTHR19136">
    <property type="entry name" value="MOLYBDENUM COFACTOR GUANYLYLTRANSFERASE"/>
    <property type="match status" value="1"/>
</dbReference>
<feature type="binding site" evidence="8">
    <location>
        <position position="22"/>
    </location>
    <ligand>
        <name>GTP</name>
        <dbReference type="ChEBI" id="CHEBI:37565"/>
    </ligand>
</feature>
<feature type="binding site" evidence="8">
    <location>
        <position position="73"/>
    </location>
    <ligand>
        <name>GTP</name>
        <dbReference type="ChEBI" id="CHEBI:37565"/>
    </ligand>
</feature>
<dbReference type="RefSeq" id="WP_015410061.1">
    <property type="nucleotide sequence ID" value="NC_020388.1"/>
</dbReference>
<dbReference type="EMBL" id="HF582854">
    <property type="protein sequence ID" value="CCQ37316.1"/>
    <property type="molecule type" value="Genomic_DNA"/>
</dbReference>
<dbReference type="STRING" id="268739.Nmlp_3179"/>
<dbReference type="Pfam" id="PF12804">
    <property type="entry name" value="NTP_transf_3"/>
    <property type="match status" value="1"/>
</dbReference>
<comment type="cofactor">
    <cofactor evidence="8">
        <name>Mg(2+)</name>
        <dbReference type="ChEBI" id="CHEBI:18420"/>
    </cofactor>
</comment>
<dbReference type="OrthoDB" id="28434at2157"/>
<keyword evidence="11" id="KW-1185">Reference proteome</keyword>
<dbReference type="SUPFAM" id="SSF53448">
    <property type="entry name" value="Nucleotide-diphospho-sugar transferases"/>
    <property type="match status" value="1"/>
</dbReference>
<dbReference type="InterPro" id="IPR013482">
    <property type="entry name" value="Molybde_CF_guanTrfase"/>
</dbReference>
<evidence type="ECO:0000256" key="6">
    <source>
        <dbReference type="ARBA" id="ARBA00023134"/>
    </source>
</evidence>
<keyword evidence="6 8" id="KW-0342">GTP-binding</keyword>
<feature type="binding site" evidence="8">
    <location>
        <begin position="9"/>
        <end position="11"/>
    </location>
    <ligand>
        <name>GTP</name>
        <dbReference type="ChEBI" id="CHEBI:37565"/>
    </ligand>
</feature>
<feature type="domain" description="MobA-like NTP transferase" evidence="9">
    <location>
        <begin position="6"/>
        <end position="150"/>
    </location>
</feature>
<dbReference type="AlphaFoldDB" id="M1XSJ8"/>
<evidence type="ECO:0000256" key="5">
    <source>
        <dbReference type="ARBA" id="ARBA00022842"/>
    </source>
</evidence>
<dbReference type="InterPro" id="IPR025877">
    <property type="entry name" value="MobA-like_NTP_Trfase"/>
</dbReference>
<name>M1XSJ8_NATM8</name>
<evidence type="ECO:0000313" key="10">
    <source>
        <dbReference type="EMBL" id="CCQ37316.1"/>
    </source>
</evidence>
<dbReference type="InterPro" id="IPR029044">
    <property type="entry name" value="Nucleotide-diphossugar_trans"/>
</dbReference>
<dbReference type="GO" id="GO:0005737">
    <property type="term" value="C:cytoplasm"/>
    <property type="evidence" value="ECO:0007669"/>
    <property type="project" value="UniProtKB-SubCell"/>
</dbReference>
<gene>
    <name evidence="10" type="primary">mobA1</name>
    <name evidence="8" type="synonym">mobA</name>
    <name evidence="10" type="ordered locus">Nmlp_3179</name>
</gene>